<dbReference type="GO" id="GO:0003677">
    <property type="term" value="F:DNA binding"/>
    <property type="evidence" value="ECO:0007669"/>
    <property type="project" value="UniProtKB-KW"/>
</dbReference>
<keyword evidence="1" id="KW-0238">DNA-binding</keyword>
<dbReference type="InterPro" id="IPR001387">
    <property type="entry name" value="Cro/C1-type_HTH"/>
</dbReference>
<dbReference type="PROSITE" id="PS50943">
    <property type="entry name" value="HTH_CROC1"/>
    <property type="match status" value="1"/>
</dbReference>
<dbReference type="InterPro" id="IPR010982">
    <property type="entry name" value="Lambda_DNA-bd_dom_sf"/>
</dbReference>
<dbReference type="SMART" id="SM00530">
    <property type="entry name" value="HTH_XRE"/>
    <property type="match status" value="1"/>
</dbReference>
<dbReference type="Pfam" id="PF01381">
    <property type="entry name" value="HTH_3"/>
    <property type="match status" value="1"/>
</dbReference>
<dbReference type="EMBL" id="FIHA01000042">
    <property type="protein sequence ID" value="CYV05493.1"/>
    <property type="molecule type" value="Genomic_DNA"/>
</dbReference>
<reference evidence="3 4" key="1">
    <citation type="submission" date="2016-02" db="EMBL/GenBank/DDBJ databases">
        <authorList>
            <consortium name="Pathogen Informatics"/>
        </authorList>
    </citation>
    <scope>NUCLEOTIDE SEQUENCE [LARGE SCALE GENOMIC DNA]</scope>
    <source>
        <strain evidence="3 4">LSS52</strain>
    </source>
</reference>
<evidence type="ECO:0000256" key="1">
    <source>
        <dbReference type="ARBA" id="ARBA00023125"/>
    </source>
</evidence>
<gene>
    <name evidence="3" type="ORF">ERS132414_01832</name>
</gene>
<accession>A0A0Z8GV32</accession>
<dbReference type="CDD" id="cd00093">
    <property type="entry name" value="HTH_XRE"/>
    <property type="match status" value="1"/>
</dbReference>
<organism evidence="3 4">
    <name type="scientific">Streptococcus suis</name>
    <dbReference type="NCBI Taxonomy" id="1307"/>
    <lineage>
        <taxon>Bacteria</taxon>
        <taxon>Bacillati</taxon>
        <taxon>Bacillota</taxon>
        <taxon>Bacilli</taxon>
        <taxon>Lactobacillales</taxon>
        <taxon>Streptococcaceae</taxon>
        <taxon>Streptococcus</taxon>
    </lineage>
</organism>
<evidence type="ECO:0000259" key="2">
    <source>
        <dbReference type="PROSITE" id="PS50943"/>
    </source>
</evidence>
<feature type="domain" description="HTH cro/C1-type" evidence="2">
    <location>
        <begin position="4"/>
        <end position="58"/>
    </location>
</feature>
<dbReference type="PANTHER" id="PTHR46558">
    <property type="entry name" value="TRACRIPTIONAL REGULATORY PROTEIN-RELATED-RELATED"/>
    <property type="match status" value="1"/>
</dbReference>
<evidence type="ECO:0000313" key="3">
    <source>
        <dbReference type="EMBL" id="CYV05493.1"/>
    </source>
</evidence>
<evidence type="ECO:0000313" key="4">
    <source>
        <dbReference type="Proteomes" id="UP000072794"/>
    </source>
</evidence>
<dbReference type="PANTHER" id="PTHR46558:SF11">
    <property type="entry name" value="HTH-TYPE TRANSCRIPTIONAL REGULATOR XRE"/>
    <property type="match status" value="1"/>
</dbReference>
<proteinExistence type="predicted"/>
<dbReference type="Gene3D" id="1.10.260.40">
    <property type="entry name" value="lambda repressor-like DNA-binding domains"/>
    <property type="match status" value="1"/>
</dbReference>
<protein>
    <submittedName>
        <fullName evidence="3">XRE family transcriptional regulator</fullName>
    </submittedName>
</protein>
<dbReference type="Proteomes" id="UP000072794">
    <property type="component" value="Unassembled WGS sequence"/>
</dbReference>
<dbReference type="AlphaFoldDB" id="A0A0Z8GV32"/>
<dbReference type="SUPFAM" id="SSF47413">
    <property type="entry name" value="lambda repressor-like DNA-binding domains"/>
    <property type="match status" value="1"/>
</dbReference>
<sequence>MNRLKKLRQEKKLSQKELADYLGINEKTISRWENGESTIKSDKAQALAKHFGVSVGYLLGYSEYEKTTDIKNLVYDTPYGGAAGIVYDEIAKKIGEKRMKRFLENTLSNEFIQFSMFDNDNNLMHTKEAEMILLFELLDNSDKQLVFDLIKSLSDKIVGEDFKGYPLDKWPEVEDKKNHH</sequence>
<name>A0A0Z8GV32_STRSU</name>